<feature type="domain" description="Tetracycline repressor TetR C-terminal" evidence="3">
    <location>
        <begin position="28"/>
        <end position="178"/>
    </location>
</feature>
<dbReference type="SUPFAM" id="SSF48498">
    <property type="entry name" value="Tetracyclin repressor-like, C-terminal domain"/>
    <property type="match status" value="1"/>
</dbReference>
<dbReference type="Pfam" id="PF02909">
    <property type="entry name" value="TetR_C_1"/>
    <property type="match status" value="1"/>
</dbReference>
<organism evidence="4 5">
    <name type="scientific">Sorangium cellulosum</name>
    <name type="common">Polyangium cellulosum</name>
    <dbReference type="NCBI Taxonomy" id="56"/>
    <lineage>
        <taxon>Bacteria</taxon>
        <taxon>Pseudomonadati</taxon>
        <taxon>Myxococcota</taxon>
        <taxon>Polyangia</taxon>
        <taxon>Polyangiales</taxon>
        <taxon>Polyangiaceae</taxon>
        <taxon>Sorangium</taxon>
    </lineage>
</organism>
<dbReference type="Gene3D" id="1.10.357.10">
    <property type="entry name" value="Tetracycline Repressor, domain 2"/>
    <property type="match status" value="1"/>
</dbReference>
<gene>
    <name evidence="4" type="ORF">BE17_37390</name>
</gene>
<evidence type="ECO:0000256" key="2">
    <source>
        <dbReference type="ARBA" id="ARBA00023163"/>
    </source>
</evidence>
<dbReference type="Proteomes" id="UP000075635">
    <property type="component" value="Unassembled WGS sequence"/>
</dbReference>
<dbReference type="AlphaFoldDB" id="A0A150R1Z9"/>
<dbReference type="GO" id="GO:0045892">
    <property type="term" value="P:negative regulation of DNA-templated transcription"/>
    <property type="evidence" value="ECO:0007669"/>
    <property type="project" value="InterPro"/>
</dbReference>
<keyword evidence="1" id="KW-0805">Transcription regulation</keyword>
<evidence type="ECO:0000313" key="5">
    <source>
        <dbReference type="Proteomes" id="UP000075635"/>
    </source>
</evidence>
<keyword evidence="2" id="KW-0804">Transcription</keyword>
<dbReference type="Gene3D" id="1.10.10.60">
    <property type="entry name" value="Homeodomain-like"/>
    <property type="match status" value="1"/>
</dbReference>
<evidence type="ECO:0000259" key="3">
    <source>
        <dbReference type="Pfam" id="PF02909"/>
    </source>
</evidence>
<protein>
    <recommendedName>
        <fullName evidence="3">Tetracycline repressor TetR C-terminal domain-containing protein</fullName>
    </recommendedName>
</protein>
<sequence length="184" mass="20111">MSLYRHVPGKDDLVLLMVDAAFSEARLPEPPPPGWRARVEVAARLQWALYRRHPWLAPALSMTRPQLIPSGMAHTEWLLRALDGLGLDLGTMLRVAITMAGYVRGVATSLESEAQAEQDTGVTSDEWMASRQAKLEAIVASGDFPTIARLGTEPDHDTSLDTLFELGLGLMLDGIAALVARARR</sequence>
<reference evidence="4 5" key="1">
    <citation type="submission" date="2014-02" db="EMBL/GenBank/DDBJ databases">
        <title>The small core and large imbalanced accessory genome model reveals a collaborative survival strategy of Sorangium cellulosum strains in nature.</title>
        <authorList>
            <person name="Han K."/>
            <person name="Peng R."/>
            <person name="Blom J."/>
            <person name="Li Y.-Z."/>
        </authorList>
    </citation>
    <scope>NUCLEOTIDE SEQUENCE [LARGE SCALE GENOMIC DNA]</scope>
    <source>
        <strain evidence="4 5">So0011-07</strain>
    </source>
</reference>
<dbReference type="EMBL" id="JEMB01003303">
    <property type="protein sequence ID" value="KYF74234.1"/>
    <property type="molecule type" value="Genomic_DNA"/>
</dbReference>
<evidence type="ECO:0000256" key="1">
    <source>
        <dbReference type="ARBA" id="ARBA00023015"/>
    </source>
</evidence>
<dbReference type="InterPro" id="IPR004111">
    <property type="entry name" value="Repressor_TetR_C"/>
</dbReference>
<comment type="caution">
    <text evidence="4">The sequence shown here is derived from an EMBL/GenBank/DDBJ whole genome shotgun (WGS) entry which is preliminary data.</text>
</comment>
<evidence type="ECO:0000313" key="4">
    <source>
        <dbReference type="EMBL" id="KYF74234.1"/>
    </source>
</evidence>
<proteinExistence type="predicted"/>
<accession>A0A150R1Z9</accession>
<dbReference type="InterPro" id="IPR036271">
    <property type="entry name" value="Tet_transcr_reg_TetR-rel_C_sf"/>
</dbReference>
<name>A0A150R1Z9_SORCE</name>